<proteinExistence type="predicted"/>
<evidence type="ECO:0000256" key="10">
    <source>
        <dbReference type="ARBA" id="ARBA00022776"/>
    </source>
</evidence>
<dbReference type="PANTHER" id="PTHR46167">
    <property type="entry name" value="N-LYSINE METHYLTRANSFERASE KMT5A"/>
    <property type="match status" value="1"/>
</dbReference>
<dbReference type="GO" id="GO:0032259">
    <property type="term" value="P:methylation"/>
    <property type="evidence" value="ECO:0007669"/>
    <property type="project" value="UniProtKB-KW"/>
</dbReference>
<feature type="compositionally biased region" description="Basic and acidic residues" evidence="18">
    <location>
        <begin position="153"/>
        <end position="175"/>
    </location>
</feature>
<keyword evidence="6" id="KW-0489">Methyltransferase</keyword>
<dbReference type="EMBL" id="CADEAL010002269">
    <property type="protein sequence ID" value="CAB1439335.1"/>
    <property type="molecule type" value="Genomic_DNA"/>
</dbReference>
<name>A0A9N7UW14_PLEPL</name>
<comment type="caution">
    <text evidence="20">The sequence shown here is derived from an EMBL/GenBank/DDBJ whole genome shotgun (WGS) entry which is preliminary data.</text>
</comment>
<protein>
    <recommendedName>
        <fullName evidence="3">[histone H4]-lysine(20) N-methyltransferase</fullName>
        <ecNumber evidence="3">2.1.1.361</ecNumber>
    </recommendedName>
</protein>
<dbReference type="PROSITE" id="PS51571">
    <property type="entry name" value="SAM_MT43_PR_SET"/>
    <property type="match status" value="1"/>
</dbReference>
<keyword evidence="13" id="KW-0804">Transcription</keyword>
<dbReference type="EC" id="2.1.1.361" evidence="3"/>
<evidence type="ECO:0000256" key="6">
    <source>
        <dbReference type="ARBA" id="ARBA00022603"/>
    </source>
</evidence>
<evidence type="ECO:0000256" key="16">
    <source>
        <dbReference type="ARBA" id="ARBA00047784"/>
    </source>
</evidence>
<dbReference type="InterPro" id="IPR051760">
    <property type="entry name" value="KMT5A"/>
</dbReference>
<keyword evidence="14" id="KW-0539">Nucleus</keyword>
<dbReference type="PANTHER" id="PTHR46167:SF1">
    <property type="entry name" value="N-LYSINE METHYLTRANSFERASE KMT5A"/>
    <property type="match status" value="1"/>
</dbReference>
<feature type="domain" description="SET" evidence="19">
    <location>
        <begin position="275"/>
        <end position="396"/>
    </location>
</feature>
<dbReference type="AlphaFoldDB" id="A0A9N7UW14"/>
<comment type="subcellular location">
    <subcellularLocation>
        <location evidence="2">Chromosome</location>
    </subcellularLocation>
    <subcellularLocation>
        <location evidence="1">Nucleus</location>
    </subcellularLocation>
</comment>
<keyword evidence="11" id="KW-0156">Chromatin regulator</keyword>
<evidence type="ECO:0000256" key="2">
    <source>
        <dbReference type="ARBA" id="ARBA00004286"/>
    </source>
</evidence>
<keyword evidence="4" id="KW-0158">Chromosome</keyword>
<evidence type="ECO:0000256" key="9">
    <source>
        <dbReference type="ARBA" id="ARBA00022691"/>
    </source>
</evidence>
<evidence type="ECO:0000259" key="19">
    <source>
        <dbReference type="PROSITE" id="PS50280"/>
    </source>
</evidence>
<dbReference type="InterPro" id="IPR047266">
    <property type="entry name" value="KMT5A-like_SET"/>
</dbReference>
<feature type="compositionally biased region" description="Low complexity" evidence="18">
    <location>
        <begin position="119"/>
        <end position="136"/>
    </location>
</feature>
<dbReference type="InterPro" id="IPR001214">
    <property type="entry name" value="SET_dom"/>
</dbReference>
<comment type="catalytic activity">
    <reaction evidence="16">
        <text>L-lysyl(20)-[histone H4] + S-adenosyl-L-methionine = N(6)-methyl-L-lysyl(20)-[histone H4] + S-adenosyl-L-homocysteine + H(+)</text>
        <dbReference type="Rhea" id="RHEA:60344"/>
        <dbReference type="Rhea" id="RHEA-COMP:15554"/>
        <dbReference type="Rhea" id="RHEA-COMP:15555"/>
        <dbReference type="ChEBI" id="CHEBI:15378"/>
        <dbReference type="ChEBI" id="CHEBI:29969"/>
        <dbReference type="ChEBI" id="CHEBI:57856"/>
        <dbReference type="ChEBI" id="CHEBI:59789"/>
        <dbReference type="ChEBI" id="CHEBI:61929"/>
        <dbReference type="EC" id="2.1.1.361"/>
    </reaction>
</comment>
<dbReference type="Proteomes" id="UP001153269">
    <property type="component" value="Unassembled WGS sequence"/>
</dbReference>
<dbReference type="PROSITE" id="PS50280">
    <property type="entry name" value="SET"/>
    <property type="match status" value="1"/>
</dbReference>
<dbReference type="Gene3D" id="2.170.270.10">
    <property type="entry name" value="SET domain"/>
    <property type="match status" value="1"/>
</dbReference>
<keyword evidence="8" id="KW-0808">Transferase</keyword>
<organism evidence="20 21">
    <name type="scientific">Pleuronectes platessa</name>
    <name type="common">European plaice</name>
    <dbReference type="NCBI Taxonomy" id="8262"/>
    <lineage>
        <taxon>Eukaryota</taxon>
        <taxon>Metazoa</taxon>
        <taxon>Chordata</taxon>
        <taxon>Craniata</taxon>
        <taxon>Vertebrata</taxon>
        <taxon>Euteleostomi</taxon>
        <taxon>Actinopterygii</taxon>
        <taxon>Neopterygii</taxon>
        <taxon>Teleostei</taxon>
        <taxon>Neoteleostei</taxon>
        <taxon>Acanthomorphata</taxon>
        <taxon>Carangaria</taxon>
        <taxon>Pleuronectiformes</taxon>
        <taxon>Pleuronectoidei</taxon>
        <taxon>Pleuronectidae</taxon>
        <taxon>Pleuronectes</taxon>
    </lineage>
</organism>
<evidence type="ECO:0000256" key="1">
    <source>
        <dbReference type="ARBA" id="ARBA00004123"/>
    </source>
</evidence>
<evidence type="ECO:0000313" key="21">
    <source>
        <dbReference type="Proteomes" id="UP001153269"/>
    </source>
</evidence>
<sequence length="411" mass="45701">MRALLSCSRSSVAAKQPIGAAVGFLNPPRSHRTSPRWLTGASRCRDGGFKTEAALHPLLVLLGFILMTDMAKGKKHLQRTDVKPEDSVEYQVASGEGTKENKPAANNKDSVGRVPSIFLSLRSPSKPRSPLSDSSSMLIQEGNESDAATPDVSKLKKDVPKEAKCESFESKEQKPEIPSLSHGIREQPAVQPDQKELTTHTNHVRSAADGKSSAAKPRSRAGHKLGAKKTENKAPQNRKVTDYYPIRRSNRKTKAELKSEEHRYIDDLIKNGTEEGMQVKHIEGKGRGVFAVRSFKKAEFVVEYHGDLLELADAKQREAQYALDPQTGCYMYYFQYQCKTYCVDGTKETSRLGRLINHSKTGNCQTKLHDIDGTPHLILVASRDIEAEEELLYDYGDRSKASISAHPWLKN</sequence>
<evidence type="ECO:0000256" key="5">
    <source>
        <dbReference type="ARBA" id="ARBA00022491"/>
    </source>
</evidence>
<evidence type="ECO:0000256" key="18">
    <source>
        <dbReference type="SAM" id="MobiDB-lite"/>
    </source>
</evidence>
<dbReference type="SUPFAM" id="SSF82199">
    <property type="entry name" value="SET domain"/>
    <property type="match status" value="1"/>
</dbReference>
<keyword evidence="12" id="KW-0805">Transcription regulation</keyword>
<keyword evidence="10" id="KW-0498">Mitosis</keyword>
<dbReference type="FunFam" id="2.170.270.10:FF:000021">
    <property type="entry name" value="Histone-lysine N-methyltransferase"/>
    <property type="match status" value="1"/>
</dbReference>
<dbReference type="InterPro" id="IPR046341">
    <property type="entry name" value="SET_dom_sf"/>
</dbReference>
<evidence type="ECO:0000256" key="11">
    <source>
        <dbReference type="ARBA" id="ARBA00022853"/>
    </source>
</evidence>
<dbReference type="GO" id="GO:0005700">
    <property type="term" value="C:polytene chromosome"/>
    <property type="evidence" value="ECO:0007669"/>
    <property type="project" value="TreeGrafter"/>
</dbReference>
<dbReference type="InterPro" id="IPR016858">
    <property type="entry name" value="KMT5A-like"/>
</dbReference>
<accession>A0A9N7UW14</accession>
<evidence type="ECO:0000256" key="14">
    <source>
        <dbReference type="ARBA" id="ARBA00023242"/>
    </source>
</evidence>
<keyword evidence="5" id="KW-0678">Repressor</keyword>
<keyword evidence="15" id="KW-0131">Cell cycle</keyword>
<dbReference type="GO" id="GO:0005634">
    <property type="term" value="C:nucleus"/>
    <property type="evidence" value="ECO:0007669"/>
    <property type="project" value="UniProtKB-SubCell"/>
</dbReference>
<evidence type="ECO:0000256" key="8">
    <source>
        <dbReference type="ARBA" id="ARBA00022679"/>
    </source>
</evidence>
<keyword evidence="7" id="KW-0132">Cell division</keyword>
<evidence type="ECO:0000313" key="20">
    <source>
        <dbReference type="EMBL" id="CAB1439335.1"/>
    </source>
</evidence>
<evidence type="ECO:0000256" key="17">
    <source>
        <dbReference type="ARBA" id="ARBA00048985"/>
    </source>
</evidence>
<evidence type="ECO:0000256" key="7">
    <source>
        <dbReference type="ARBA" id="ARBA00022618"/>
    </source>
</evidence>
<evidence type="ECO:0000256" key="12">
    <source>
        <dbReference type="ARBA" id="ARBA00023015"/>
    </source>
</evidence>
<dbReference type="GO" id="GO:0140944">
    <property type="term" value="F:histone H4K20 monomethyltransferase activity"/>
    <property type="evidence" value="ECO:0007669"/>
    <property type="project" value="UniProtKB-EC"/>
</dbReference>
<dbReference type="SMART" id="SM00317">
    <property type="entry name" value="SET"/>
    <property type="match status" value="1"/>
</dbReference>
<evidence type="ECO:0000256" key="4">
    <source>
        <dbReference type="ARBA" id="ARBA00022454"/>
    </source>
</evidence>
<dbReference type="Pfam" id="PF00856">
    <property type="entry name" value="SET"/>
    <property type="match status" value="1"/>
</dbReference>
<comment type="catalytic activity">
    <reaction evidence="17">
        <text>L-lysyl-[protein] + S-adenosyl-L-methionine = N(6)-methyl-L-lysyl-[protein] + S-adenosyl-L-homocysteine + H(+)</text>
        <dbReference type="Rhea" id="RHEA:51736"/>
        <dbReference type="Rhea" id="RHEA-COMP:9752"/>
        <dbReference type="Rhea" id="RHEA-COMP:13053"/>
        <dbReference type="ChEBI" id="CHEBI:15378"/>
        <dbReference type="ChEBI" id="CHEBI:29969"/>
        <dbReference type="ChEBI" id="CHEBI:57856"/>
        <dbReference type="ChEBI" id="CHEBI:59789"/>
        <dbReference type="ChEBI" id="CHEBI:61929"/>
    </reaction>
</comment>
<evidence type="ECO:0000256" key="15">
    <source>
        <dbReference type="ARBA" id="ARBA00023306"/>
    </source>
</evidence>
<dbReference type="GO" id="GO:0051301">
    <property type="term" value="P:cell division"/>
    <property type="evidence" value="ECO:0007669"/>
    <property type="project" value="UniProtKB-KW"/>
</dbReference>
<feature type="region of interest" description="Disordered" evidence="18">
    <location>
        <begin position="76"/>
        <end position="236"/>
    </location>
</feature>
<dbReference type="CDD" id="cd10528">
    <property type="entry name" value="SET_SETD8"/>
    <property type="match status" value="1"/>
</dbReference>
<dbReference type="GO" id="GO:0043516">
    <property type="term" value="P:regulation of DNA damage response, signal transduction by p53 class mediator"/>
    <property type="evidence" value="ECO:0007669"/>
    <property type="project" value="TreeGrafter"/>
</dbReference>
<evidence type="ECO:0000256" key="3">
    <source>
        <dbReference type="ARBA" id="ARBA00012187"/>
    </source>
</evidence>
<evidence type="ECO:0000256" key="13">
    <source>
        <dbReference type="ARBA" id="ARBA00023163"/>
    </source>
</evidence>
<reference evidence="20" key="1">
    <citation type="submission" date="2020-03" db="EMBL/GenBank/DDBJ databases">
        <authorList>
            <person name="Weist P."/>
        </authorList>
    </citation>
    <scope>NUCLEOTIDE SEQUENCE</scope>
</reference>
<keyword evidence="9" id="KW-0949">S-adenosyl-L-methionine</keyword>
<feature type="compositionally biased region" description="Basic residues" evidence="18">
    <location>
        <begin position="217"/>
        <end position="227"/>
    </location>
</feature>
<keyword evidence="21" id="KW-1185">Reference proteome</keyword>
<gene>
    <name evidence="20" type="ORF">PLEPLA_LOCUS27137</name>
</gene>
<dbReference type="GO" id="GO:0006357">
    <property type="term" value="P:regulation of transcription by RNA polymerase II"/>
    <property type="evidence" value="ECO:0007669"/>
    <property type="project" value="TreeGrafter"/>
</dbReference>